<reference evidence="3" key="1">
    <citation type="submission" date="2025-08" db="UniProtKB">
        <authorList>
            <consortium name="RefSeq"/>
        </authorList>
    </citation>
    <scope>IDENTIFICATION</scope>
</reference>
<keyword evidence="2" id="KW-1185">Reference proteome</keyword>
<dbReference type="KEGG" id="ccin:107270225"/>
<feature type="region of interest" description="Disordered" evidence="1">
    <location>
        <begin position="182"/>
        <end position="204"/>
    </location>
</feature>
<name>A0AAJ7FNH3_CEPCN</name>
<evidence type="ECO:0000313" key="2">
    <source>
        <dbReference type="Proteomes" id="UP000694920"/>
    </source>
</evidence>
<gene>
    <name evidence="3" type="primary">LOC107270225</name>
</gene>
<dbReference type="AlphaFoldDB" id="A0AAJ7FNH3"/>
<sequence length="225" mass="24881">MTWTTSCSSRMTRTRRTSTTTSRLAMTLVLIIGLNAMSVLPSQAASTLDRKLTLEKNDLSEPLSSSTWKARYWEWLVSLAKDCDKEMQVDGKLDSEIDPWREGSRSFDVELKSTSPSVRQVASRLSKKDVFVSRGWGAGGMPFSVLYMSPHNTRNNGPSNGVPGSGLVEPARALPLEHSLTPATVSRHPPNYRLAPRNGASGQPRRQYSIIPQLFVSYGWGPLGR</sequence>
<protein>
    <submittedName>
        <fullName evidence="3">Uncharacterized protein LOC107270225</fullName>
    </submittedName>
</protein>
<evidence type="ECO:0000313" key="3">
    <source>
        <dbReference type="RefSeq" id="XP_015600533.1"/>
    </source>
</evidence>
<evidence type="ECO:0000256" key="1">
    <source>
        <dbReference type="SAM" id="MobiDB-lite"/>
    </source>
</evidence>
<accession>A0AAJ7FNH3</accession>
<dbReference type="RefSeq" id="XP_015600533.1">
    <property type="nucleotide sequence ID" value="XM_015745047.2"/>
</dbReference>
<dbReference type="GeneID" id="107270225"/>
<organism evidence="2 3">
    <name type="scientific">Cephus cinctus</name>
    <name type="common">Wheat stem sawfly</name>
    <dbReference type="NCBI Taxonomy" id="211228"/>
    <lineage>
        <taxon>Eukaryota</taxon>
        <taxon>Metazoa</taxon>
        <taxon>Ecdysozoa</taxon>
        <taxon>Arthropoda</taxon>
        <taxon>Hexapoda</taxon>
        <taxon>Insecta</taxon>
        <taxon>Pterygota</taxon>
        <taxon>Neoptera</taxon>
        <taxon>Endopterygota</taxon>
        <taxon>Hymenoptera</taxon>
        <taxon>Cephoidea</taxon>
        <taxon>Cephidae</taxon>
        <taxon>Cephus</taxon>
    </lineage>
</organism>
<proteinExistence type="predicted"/>
<dbReference type="Proteomes" id="UP000694920">
    <property type="component" value="Unplaced"/>
</dbReference>